<protein>
    <submittedName>
        <fullName evidence="3">Uncharacterized protein</fullName>
    </submittedName>
</protein>
<organism evidence="3 4">
    <name type="scientific">Puccinia coronata f. sp. avenae</name>
    <dbReference type="NCBI Taxonomy" id="200324"/>
    <lineage>
        <taxon>Eukaryota</taxon>
        <taxon>Fungi</taxon>
        <taxon>Dikarya</taxon>
        <taxon>Basidiomycota</taxon>
        <taxon>Pucciniomycotina</taxon>
        <taxon>Pucciniomycetes</taxon>
        <taxon>Pucciniales</taxon>
        <taxon>Pucciniaceae</taxon>
        <taxon>Puccinia</taxon>
    </lineage>
</organism>
<reference evidence="3 4" key="1">
    <citation type="submission" date="2017-11" db="EMBL/GenBank/DDBJ databases">
        <title>De novo assembly and phasing of dikaryotic genomes from two isolates of Puccinia coronata f. sp. avenae, the causal agent of oat crown rust.</title>
        <authorList>
            <person name="Miller M.E."/>
            <person name="Zhang Y."/>
            <person name="Omidvar V."/>
            <person name="Sperschneider J."/>
            <person name="Schwessinger B."/>
            <person name="Raley C."/>
            <person name="Palmer J.M."/>
            <person name="Garnica D."/>
            <person name="Upadhyaya N."/>
            <person name="Rathjen J."/>
            <person name="Taylor J.M."/>
            <person name="Park R.F."/>
            <person name="Dodds P.N."/>
            <person name="Hirsch C.D."/>
            <person name="Kianian S.F."/>
            <person name="Figueroa M."/>
        </authorList>
    </citation>
    <scope>NUCLEOTIDE SEQUENCE [LARGE SCALE GENOMIC DNA]</scope>
    <source>
        <strain evidence="3">12SD80</strain>
    </source>
</reference>
<feature type="compositionally biased region" description="Polar residues" evidence="1">
    <location>
        <begin position="1"/>
        <end position="10"/>
    </location>
</feature>
<evidence type="ECO:0000256" key="1">
    <source>
        <dbReference type="SAM" id="MobiDB-lite"/>
    </source>
</evidence>
<accession>A0A2N5VBI4</accession>
<dbReference type="Proteomes" id="UP000235392">
    <property type="component" value="Unassembled WGS sequence"/>
</dbReference>
<gene>
    <name evidence="3" type="ORF">PCASD_02577</name>
    <name evidence="2" type="ORF">PCASD_08747</name>
</gene>
<evidence type="ECO:0000313" key="3">
    <source>
        <dbReference type="EMBL" id="PLW47367.1"/>
    </source>
</evidence>
<evidence type="ECO:0000313" key="4">
    <source>
        <dbReference type="Proteomes" id="UP000235392"/>
    </source>
</evidence>
<dbReference type="EMBL" id="PGCI01000624">
    <property type="protein sequence ID" value="PLW23772.1"/>
    <property type="molecule type" value="Genomic_DNA"/>
</dbReference>
<sequence>MASGSPNPEGSNGKVDANELIAKFEDNQTGSKSKDKNELPDGIKKTLDADDELTTADINDRKEEDNSKLCTKALCCQTLAKFQAVATKLKKSPNSKAKFIELCQEKQCNKPHNVKQDVPTRWNSTYKQILSII</sequence>
<dbReference type="AlphaFoldDB" id="A0A2N5VBI4"/>
<feature type="compositionally biased region" description="Basic and acidic residues" evidence="1">
    <location>
        <begin position="22"/>
        <end position="43"/>
    </location>
</feature>
<feature type="region of interest" description="Disordered" evidence="1">
    <location>
        <begin position="1"/>
        <end position="43"/>
    </location>
</feature>
<evidence type="ECO:0000313" key="2">
    <source>
        <dbReference type="EMBL" id="PLW23772.1"/>
    </source>
</evidence>
<dbReference type="EMBL" id="PGCI01000032">
    <property type="protein sequence ID" value="PLW47367.1"/>
    <property type="molecule type" value="Genomic_DNA"/>
</dbReference>
<comment type="caution">
    <text evidence="3">The sequence shown here is derived from an EMBL/GenBank/DDBJ whole genome shotgun (WGS) entry which is preliminary data.</text>
</comment>
<name>A0A2N5VBI4_9BASI</name>
<proteinExistence type="predicted"/>